<dbReference type="AlphaFoldDB" id="A0A0C2FJN8"/>
<proteinExistence type="predicted"/>
<gene>
    <name evidence="2" type="ORF">LP52_06595</name>
</gene>
<feature type="region of interest" description="Disordered" evidence="1">
    <location>
        <begin position="1"/>
        <end position="25"/>
    </location>
</feature>
<sequence length="89" mass="9261">MLGAVRTALPAGAQRLAGSPPAPCPRGTWGFSGPGAVSLAEDEPETLPWLISFEEFQEGRDCQGRTETTLRPATATPRTGAVSPRAARG</sequence>
<organism evidence="2 3">
    <name type="scientific">Streptomonospora alba</name>
    <dbReference type="NCBI Taxonomy" id="183763"/>
    <lineage>
        <taxon>Bacteria</taxon>
        <taxon>Bacillati</taxon>
        <taxon>Actinomycetota</taxon>
        <taxon>Actinomycetes</taxon>
        <taxon>Streptosporangiales</taxon>
        <taxon>Nocardiopsidaceae</taxon>
        <taxon>Streptomonospora</taxon>
    </lineage>
</organism>
<name>A0A0C2FJN8_9ACTN</name>
<feature type="region of interest" description="Disordered" evidence="1">
    <location>
        <begin position="67"/>
        <end position="89"/>
    </location>
</feature>
<evidence type="ECO:0000256" key="1">
    <source>
        <dbReference type="SAM" id="MobiDB-lite"/>
    </source>
</evidence>
<protein>
    <submittedName>
        <fullName evidence="2">Uncharacterized protein</fullName>
    </submittedName>
</protein>
<evidence type="ECO:0000313" key="3">
    <source>
        <dbReference type="Proteomes" id="UP000031675"/>
    </source>
</evidence>
<comment type="caution">
    <text evidence="2">The sequence shown here is derived from an EMBL/GenBank/DDBJ whole genome shotgun (WGS) entry which is preliminary data.</text>
</comment>
<dbReference type="Proteomes" id="UP000031675">
    <property type="component" value="Unassembled WGS sequence"/>
</dbReference>
<reference evidence="3" key="1">
    <citation type="journal article" date="2015" name="Chem. Biol.">
        <title>Structure, bioactivity, and resistance mechanism of streptomonomicin, an unusual lasso Peptide from an understudied halophilic actinomycete.</title>
        <authorList>
            <person name="Metelev M."/>
            <person name="Tietz J.I."/>
            <person name="Melby J.O."/>
            <person name="Blair P.M."/>
            <person name="Zhu L."/>
            <person name="Livnat I."/>
            <person name="Severinov K."/>
            <person name="Mitchell D.A."/>
        </authorList>
    </citation>
    <scope>NUCLEOTIDE SEQUENCE [LARGE SCALE GENOMIC DNA]</scope>
    <source>
        <strain evidence="3">YIM 90003</strain>
    </source>
</reference>
<dbReference type="EMBL" id="JROO01000010">
    <property type="protein sequence ID" value="KIH99549.1"/>
    <property type="molecule type" value="Genomic_DNA"/>
</dbReference>
<dbReference type="STRING" id="183763.LP52_06595"/>
<feature type="compositionally biased region" description="Low complexity" evidence="1">
    <location>
        <begin position="67"/>
        <end position="79"/>
    </location>
</feature>
<evidence type="ECO:0000313" key="2">
    <source>
        <dbReference type="EMBL" id="KIH99549.1"/>
    </source>
</evidence>
<accession>A0A0C2FJN8</accession>
<keyword evidence="3" id="KW-1185">Reference proteome</keyword>